<feature type="compositionally biased region" description="Basic and acidic residues" evidence="2">
    <location>
        <begin position="418"/>
        <end position="428"/>
    </location>
</feature>
<feature type="compositionally biased region" description="Polar residues" evidence="2">
    <location>
        <begin position="22"/>
        <end position="50"/>
    </location>
</feature>
<keyword evidence="1" id="KW-0175">Coiled coil</keyword>
<dbReference type="EMBL" id="JAGGNH010000002">
    <property type="protein sequence ID" value="KAJ0980269.1"/>
    <property type="molecule type" value="Genomic_DNA"/>
</dbReference>
<sequence>MESAGETSPVLERNTLDAEASPANTSSNSRKNVGSKESGNSLLNSVNKHTSQIKKPHRKNVSPLYWFPRKKTDSFLKRKLRLLQEAGGMSSTLEEILDSANPHYSRMMREKIAAREAATKAMEARKAAMVEGSWCRILQAARIQSKEAESKLDKAKKHAAEAFEAARAMGVMMYDMPDCPGAPCEIQTSSAIGGKPTHTVTASFETAFEVDKEVAAAVKKAFIRLASCPSSSNKEEFRNLLLKISQNPDSIEADKEISEVTSECEFDPGSELDAENAVGDVFRKSDIQTKETRDKNKHDKVYSSSPLDLVTEMLDRLKCLQEDQLASLAVIVATCGLSAALLEVDGGKDHDMETITDNSSGSVIPHPRNVSSLGTSARRFSSVTKFIDGNTRKEAVTKLPSLDKFLVKHVSKLEREVQEARKKEDSRAAHQRTSGASVLQVVKEEEVRLPGNITSLDSTSDLGSILVKHVSRLEREIQKAKSHNDCQMVANGKGMESVIKKNAIAAPAPEAFVDSGELVKHSSNVELDTEQRISDIPLRKESKESRNSKGLSEKLEKQVDKENIDLNTKGTRMSRIERAKLETQRAFLAQDRDDDSNQMNELTGLDKILVKPVHRLEKEKMQALEKGNRYTIKKENRKQGNDVAASESLDKILVKHVSRLEKEKMALSTTGDLMTLKKRDQLVERNGESLDEILVKPQSKLEKAKLVASQQSADDHIKLVDARKEARERELLEAWGGLSLGNSMRPHLSRLERDKAAWRRAEEEERTQRPAMEL</sequence>
<keyword evidence="4" id="KW-1185">Reference proteome</keyword>
<name>A0A9D5HKV5_9LILI</name>
<dbReference type="PANTHER" id="PTHR36325:SF1">
    <property type="entry name" value="MYOSIN-2 HEAVY CHAIN-LIKE PROTEIN"/>
    <property type="match status" value="1"/>
</dbReference>
<gene>
    <name evidence="3" type="ORF">J5N97_008524</name>
</gene>
<feature type="region of interest" description="Disordered" evidence="2">
    <location>
        <begin position="418"/>
        <end position="437"/>
    </location>
</feature>
<evidence type="ECO:0000313" key="4">
    <source>
        <dbReference type="Proteomes" id="UP001085076"/>
    </source>
</evidence>
<dbReference type="PANTHER" id="PTHR36325">
    <property type="entry name" value="MYOSIN-2 HEAVY CHAIN-LIKE PROTEIN"/>
    <property type="match status" value="1"/>
</dbReference>
<feature type="region of interest" description="Disordered" evidence="2">
    <location>
        <begin position="530"/>
        <end position="556"/>
    </location>
</feature>
<proteinExistence type="predicted"/>
<dbReference type="AlphaFoldDB" id="A0A9D5HKV5"/>
<evidence type="ECO:0000256" key="2">
    <source>
        <dbReference type="SAM" id="MobiDB-lite"/>
    </source>
</evidence>
<evidence type="ECO:0000256" key="1">
    <source>
        <dbReference type="SAM" id="Coils"/>
    </source>
</evidence>
<organism evidence="3 4">
    <name type="scientific">Dioscorea zingiberensis</name>
    <dbReference type="NCBI Taxonomy" id="325984"/>
    <lineage>
        <taxon>Eukaryota</taxon>
        <taxon>Viridiplantae</taxon>
        <taxon>Streptophyta</taxon>
        <taxon>Embryophyta</taxon>
        <taxon>Tracheophyta</taxon>
        <taxon>Spermatophyta</taxon>
        <taxon>Magnoliopsida</taxon>
        <taxon>Liliopsida</taxon>
        <taxon>Dioscoreales</taxon>
        <taxon>Dioscoreaceae</taxon>
        <taxon>Dioscorea</taxon>
    </lineage>
</organism>
<dbReference type="Proteomes" id="UP001085076">
    <property type="component" value="Miscellaneous, Linkage group lg02"/>
</dbReference>
<feature type="coiled-coil region" evidence="1">
    <location>
        <begin position="138"/>
        <end position="165"/>
    </location>
</feature>
<dbReference type="OrthoDB" id="2019579at2759"/>
<protein>
    <submittedName>
        <fullName evidence="3">Uncharacterized protein</fullName>
    </submittedName>
</protein>
<reference evidence="3" key="1">
    <citation type="submission" date="2021-03" db="EMBL/GenBank/DDBJ databases">
        <authorList>
            <person name="Li Z."/>
            <person name="Yang C."/>
        </authorList>
    </citation>
    <scope>NUCLEOTIDE SEQUENCE</scope>
    <source>
        <strain evidence="3">Dzin_1.0</strain>
        <tissue evidence="3">Leaf</tissue>
    </source>
</reference>
<evidence type="ECO:0000313" key="3">
    <source>
        <dbReference type="EMBL" id="KAJ0980269.1"/>
    </source>
</evidence>
<feature type="region of interest" description="Disordered" evidence="2">
    <location>
        <begin position="1"/>
        <end position="57"/>
    </location>
</feature>
<accession>A0A9D5HKV5</accession>
<comment type="caution">
    <text evidence="3">The sequence shown here is derived from an EMBL/GenBank/DDBJ whole genome shotgun (WGS) entry which is preliminary data.</text>
</comment>
<reference evidence="3" key="2">
    <citation type="journal article" date="2022" name="Hortic Res">
        <title>The genome of Dioscorea zingiberensis sheds light on the biosynthesis, origin and evolution of the medicinally important diosgenin saponins.</title>
        <authorList>
            <person name="Li Y."/>
            <person name="Tan C."/>
            <person name="Li Z."/>
            <person name="Guo J."/>
            <person name="Li S."/>
            <person name="Chen X."/>
            <person name="Wang C."/>
            <person name="Dai X."/>
            <person name="Yang H."/>
            <person name="Song W."/>
            <person name="Hou L."/>
            <person name="Xu J."/>
            <person name="Tong Z."/>
            <person name="Xu A."/>
            <person name="Yuan X."/>
            <person name="Wang W."/>
            <person name="Yang Q."/>
            <person name="Chen L."/>
            <person name="Sun Z."/>
            <person name="Wang K."/>
            <person name="Pan B."/>
            <person name="Chen J."/>
            <person name="Bao Y."/>
            <person name="Liu F."/>
            <person name="Qi X."/>
            <person name="Gang D.R."/>
            <person name="Wen J."/>
            <person name="Li J."/>
        </authorList>
    </citation>
    <scope>NUCLEOTIDE SEQUENCE</scope>
    <source>
        <strain evidence="3">Dzin_1.0</strain>
    </source>
</reference>